<dbReference type="Proteomes" id="UP000008311">
    <property type="component" value="Unassembled WGS sequence"/>
</dbReference>
<dbReference type="InParanoid" id="B9RIH3"/>
<feature type="chain" id="PRO_5002890800" evidence="1">
    <location>
        <begin position="24"/>
        <end position="135"/>
    </location>
</feature>
<dbReference type="InterPro" id="IPR036312">
    <property type="entry name" value="Bifun_inhib/LTP/seed_sf"/>
</dbReference>
<dbReference type="Pfam" id="PF14368">
    <property type="entry name" value="LTP_2"/>
    <property type="match status" value="1"/>
</dbReference>
<reference evidence="4" key="1">
    <citation type="journal article" date="2010" name="Nat. Biotechnol.">
        <title>Draft genome sequence of the oilseed species Ricinus communis.</title>
        <authorList>
            <person name="Chan A.P."/>
            <person name="Crabtree J."/>
            <person name="Zhao Q."/>
            <person name="Lorenzi H."/>
            <person name="Orvis J."/>
            <person name="Puiu D."/>
            <person name="Melake-Berhan A."/>
            <person name="Jones K.M."/>
            <person name="Redman J."/>
            <person name="Chen G."/>
            <person name="Cahoon E.B."/>
            <person name="Gedil M."/>
            <person name="Stanke M."/>
            <person name="Haas B.J."/>
            <person name="Wortman J.R."/>
            <person name="Fraser-Liggett C.M."/>
            <person name="Ravel J."/>
            <person name="Rabinowicz P.D."/>
        </authorList>
    </citation>
    <scope>NUCLEOTIDE SEQUENCE [LARGE SCALE GENOMIC DNA]</scope>
    <source>
        <strain evidence="4">cv. Hale</strain>
    </source>
</reference>
<keyword evidence="1" id="KW-0732">Signal</keyword>
<dbReference type="CDD" id="cd04660">
    <property type="entry name" value="nsLTP_like"/>
    <property type="match status" value="1"/>
</dbReference>
<evidence type="ECO:0000313" key="3">
    <source>
        <dbReference type="EMBL" id="EEF48945.1"/>
    </source>
</evidence>
<dbReference type="EMBL" id="EQ973781">
    <property type="protein sequence ID" value="EEF48945.1"/>
    <property type="molecule type" value="Genomic_DNA"/>
</dbReference>
<evidence type="ECO:0000313" key="4">
    <source>
        <dbReference type="Proteomes" id="UP000008311"/>
    </source>
</evidence>
<dbReference type="PANTHER" id="PTHR33286:SF1">
    <property type="entry name" value="OS01G0800600 PROTEIN"/>
    <property type="match status" value="1"/>
</dbReference>
<dbReference type="Gene3D" id="1.10.110.10">
    <property type="entry name" value="Plant lipid-transfer and hydrophobic proteins"/>
    <property type="match status" value="1"/>
</dbReference>
<feature type="domain" description="Bifunctional inhibitor/plant lipid transfer protein/seed storage helical" evidence="2">
    <location>
        <begin position="11"/>
        <end position="107"/>
    </location>
</feature>
<sequence length="135" mass="14787">MRKTNVHFVIMAMLVMVGTQVLSDKKVSAQCEGKVPLPQLISKCYKFVEKPGPKVPPSQGCCQVVKKADIPCACKLVTSEIEKIVSMEKVVYVARTCGVEVKPGLKCGSKLHCATFGIREKDSTEIVMELEATKK</sequence>
<evidence type="ECO:0000256" key="1">
    <source>
        <dbReference type="SAM" id="SignalP"/>
    </source>
</evidence>
<dbReference type="InterPro" id="IPR016140">
    <property type="entry name" value="Bifunc_inhib/LTP/seed_store"/>
</dbReference>
<accession>B9RIH3</accession>
<dbReference type="STRING" id="3988.B9RIH3"/>
<organism evidence="3 4">
    <name type="scientific">Ricinus communis</name>
    <name type="common">Castor bean</name>
    <dbReference type="NCBI Taxonomy" id="3988"/>
    <lineage>
        <taxon>Eukaryota</taxon>
        <taxon>Viridiplantae</taxon>
        <taxon>Streptophyta</taxon>
        <taxon>Embryophyta</taxon>
        <taxon>Tracheophyta</taxon>
        <taxon>Spermatophyta</taxon>
        <taxon>Magnoliopsida</taxon>
        <taxon>eudicotyledons</taxon>
        <taxon>Gunneridae</taxon>
        <taxon>Pentapetalae</taxon>
        <taxon>rosids</taxon>
        <taxon>fabids</taxon>
        <taxon>Malpighiales</taxon>
        <taxon>Euphorbiaceae</taxon>
        <taxon>Acalyphoideae</taxon>
        <taxon>Acalypheae</taxon>
        <taxon>Ricinus</taxon>
    </lineage>
</organism>
<gene>
    <name evidence="3" type="ORF">RCOM_1579090</name>
</gene>
<dbReference type="eggNOG" id="ENOG502S7IJ">
    <property type="taxonomic scope" value="Eukaryota"/>
</dbReference>
<dbReference type="InterPro" id="IPR044741">
    <property type="entry name" value="NsLTP-like"/>
</dbReference>
<feature type="signal peptide" evidence="1">
    <location>
        <begin position="1"/>
        <end position="23"/>
    </location>
</feature>
<proteinExistence type="predicted"/>
<dbReference type="PANTHER" id="PTHR33286">
    <property type="entry name" value="BIFUNCTIONAL INHIBITOR/LIPID-TRANSFER PROTEIN/SEED STORAGE 2S ALBUMIN SUPERFAMILY PROTEIN"/>
    <property type="match status" value="1"/>
</dbReference>
<evidence type="ECO:0000259" key="2">
    <source>
        <dbReference type="Pfam" id="PF14368"/>
    </source>
</evidence>
<dbReference type="AlphaFoldDB" id="B9RIH3"/>
<protein>
    <submittedName>
        <fullName evidence="3">Lipid binding protein, putative</fullName>
    </submittedName>
</protein>
<name>B9RIH3_RICCO</name>
<keyword evidence="4" id="KW-1185">Reference proteome</keyword>
<dbReference type="SUPFAM" id="SSF47699">
    <property type="entry name" value="Bifunctional inhibitor/lipid-transfer protein/seed storage 2S albumin"/>
    <property type="match status" value="1"/>
</dbReference>